<keyword evidence="1" id="KW-0732">Signal</keyword>
<dbReference type="OrthoDB" id="2532515at2"/>
<keyword evidence="3" id="KW-1185">Reference proteome</keyword>
<feature type="signal peptide" evidence="1">
    <location>
        <begin position="1"/>
        <end position="25"/>
    </location>
</feature>
<evidence type="ECO:0000256" key="1">
    <source>
        <dbReference type="SAM" id="SignalP"/>
    </source>
</evidence>
<accession>A0A329MIZ6</accession>
<name>A0A329MIZ6_9BACL</name>
<organism evidence="2 3">
    <name type="scientific">Paenibacillus contaminans</name>
    <dbReference type="NCBI Taxonomy" id="450362"/>
    <lineage>
        <taxon>Bacteria</taxon>
        <taxon>Bacillati</taxon>
        <taxon>Bacillota</taxon>
        <taxon>Bacilli</taxon>
        <taxon>Bacillales</taxon>
        <taxon>Paenibacillaceae</taxon>
        <taxon>Paenibacillus</taxon>
    </lineage>
</organism>
<proteinExistence type="predicted"/>
<feature type="chain" id="PRO_5038534436" evidence="1">
    <location>
        <begin position="26"/>
        <end position="335"/>
    </location>
</feature>
<evidence type="ECO:0000313" key="2">
    <source>
        <dbReference type="EMBL" id="RAV19774.1"/>
    </source>
</evidence>
<gene>
    <name evidence="2" type="ORF">DQG23_17670</name>
</gene>
<dbReference type="Proteomes" id="UP000250369">
    <property type="component" value="Unassembled WGS sequence"/>
</dbReference>
<dbReference type="PROSITE" id="PS51257">
    <property type="entry name" value="PROKAR_LIPOPROTEIN"/>
    <property type="match status" value="1"/>
</dbReference>
<comment type="caution">
    <text evidence="2">The sequence shown here is derived from an EMBL/GenBank/DDBJ whole genome shotgun (WGS) entry which is preliminary data.</text>
</comment>
<dbReference type="RefSeq" id="WP_113032204.1">
    <property type="nucleotide sequence ID" value="NZ_QMFB01000010.1"/>
</dbReference>
<evidence type="ECO:0000313" key="3">
    <source>
        <dbReference type="Proteomes" id="UP000250369"/>
    </source>
</evidence>
<reference evidence="2 3" key="1">
    <citation type="journal article" date="2009" name="Int. J. Syst. Evol. Microbiol.">
        <title>Paenibacillus contaminans sp. nov., isolated from a contaminated laboratory plate.</title>
        <authorList>
            <person name="Chou J.H."/>
            <person name="Lee J.H."/>
            <person name="Lin M.C."/>
            <person name="Chang P.S."/>
            <person name="Arun A.B."/>
            <person name="Young C.C."/>
            <person name="Chen W.M."/>
        </authorList>
    </citation>
    <scope>NUCLEOTIDE SEQUENCE [LARGE SCALE GENOMIC DNA]</scope>
    <source>
        <strain evidence="2 3">CKOBP-6</strain>
    </source>
</reference>
<dbReference type="EMBL" id="QMFB01000010">
    <property type="protein sequence ID" value="RAV19774.1"/>
    <property type="molecule type" value="Genomic_DNA"/>
</dbReference>
<dbReference type="AlphaFoldDB" id="A0A329MIZ6"/>
<protein>
    <submittedName>
        <fullName evidence="2">Uncharacterized protein</fullName>
    </submittedName>
</protein>
<sequence length="335" mass="35771">MKRMTRNKLRPLVLAAVLACAGALAAGCSDDGAALKKSVLDSLNKQTEMKAYAFSGTADLNIGTLPAAADANPIASSLLGMIQNSKLEWSGTATTDPVRLEASLKSTPAGSSAGLELPLILNDNKLYVNFPLINKKDEYFLIDLAKLSVMSGQNNALSAESLKQATQTASSVSSVLIEDLNAKWFDKSKEAAAFPDGTKGTVIQIEITNKNKKEITDAMRAKLPEMIDKLAAGGFVSKDQTAKLKEEALTVSVEAPGKLAFAIDEQGFAREQQIEISYTQAGKDGLPVKRHLNLLQKADGINQEPKFVKDIPSQVKPFEDVLRLLLGGAGKAPQK</sequence>